<evidence type="ECO:0000313" key="3">
    <source>
        <dbReference type="EMBL" id="EYU31322.1"/>
    </source>
</evidence>
<sequence length="144" mass="16232">MCAKTIFVIILFLCSLSMHACNSRLLADILHKKLHHPHKIEETKLDSSTKISVSSNGDESDQEDVCKKNKDGLINIEGTKSGSSEDCKSSLRKALLHATKSAEGSRWTHQSIREKDLNSSIFKEEYLSETDYQPPHRKSPIHNK</sequence>
<name>A0A022QRG6_ERYGU</name>
<dbReference type="InterPro" id="IPR053313">
    <property type="entry name" value="RGF"/>
</dbReference>
<dbReference type="OrthoDB" id="689613at2759"/>
<protein>
    <submittedName>
        <fullName evidence="3">Uncharacterized protein</fullName>
    </submittedName>
</protein>
<dbReference type="KEGG" id="egt:105964783"/>
<dbReference type="Proteomes" id="UP000030748">
    <property type="component" value="Unassembled WGS sequence"/>
</dbReference>
<organism evidence="3 4">
    <name type="scientific">Erythranthe guttata</name>
    <name type="common">Yellow monkey flower</name>
    <name type="synonym">Mimulus guttatus</name>
    <dbReference type="NCBI Taxonomy" id="4155"/>
    <lineage>
        <taxon>Eukaryota</taxon>
        <taxon>Viridiplantae</taxon>
        <taxon>Streptophyta</taxon>
        <taxon>Embryophyta</taxon>
        <taxon>Tracheophyta</taxon>
        <taxon>Spermatophyta</taxon>
        <taxon>Magnoliopsida</taxon>
        <taxon>eudicotyledons</taxon>
        <taxon>Gunneridae</taxon>
        <taxon>Pentapetalae</taxon>
        <taxon>asterids</taxon>
        <taxon>lamiids</taxon>
        <taxon>Lamiales</taxon>
        <taxon>Phrymaceae</taxon>
        <taxon>Erythranthe</taxon>
    </lineage>
</organism>
<reference evidence="3 4" key="1">
    <citation type="journal article" date="2013" name="Proc. Natl. Acad. Sci. U.S.A.">
        <title>Fine-scale variation in meiotic recombination in Mimulus inferred from population shotgun sequencing.</title>
        <authorList>
            <person name="Hellsten U."/>
            <person name="Wright K.M."/>
            <person name="Jenkins J."/>
            <person name="Shu S."/>
            <person name="Yuan Y."/>
            <person name="Wessler S.R."/>
            <person name="Schmutz J."/>
            <person name="Willis J.H."/>
            <person name="Rokhsar D.S."/>
        </authorList>
    </citation>
    <scope>NUCLEOTIDE SEQUENCE [LARGE SCALE GENOMIC DNA]</scope>
    <source>
        <strain evidence="4">cv. DUN x IM62</strain>
    </source>
</reference>
<proteinExistence type="predicted"/>
<feature type="region of interest" description="Disordered" evidence="1">
    <location>
        <begin position="45"/>
        <end position="65"/>
    </location>
</feature>
<dbReference type="PANTHER" id="PTHR34961">
    <property type="entry name" value="TRANSMEMBRANE PROTEIN"/>
    <property type="match status" value="1"/>
</dbReference>
<keyword evidence="2" id="KW-0732">Signal</keyword>
<gene>
    <name evidence="3" type="ORF">MIMGU_mgv1a015818mg</name>
</gene>
<feature type="region of interest" description="Disordered" evidence="1">
    <location>
        <begin position="125"/>
        <end position="144"/>
    </location>
</feature>
<dbReference type="AlphaFoldDB" id="A0A022QRG6"/>
<keyword evidence="4" id="KW-1185">Reference proteome</keyword>
<evidence type="ECO:0000313" key="4">
    <source>
        <dbReference type="Proteomes" id="UP000030748"/>
    </source>
</evidence>
<dbReference type="PhylomeDB" id="A0A022QRG6"/>
<feature type="compositionally biased region" description="Polar residues" evidence="1">
    <location>
        <begin position="48"/>
        <end position="57"/>
    </location>
</feature>
<feature type="compositionally biased region" description="Basic residues" evidence="1">
    <location>
        <begin position="135"/>
        <end position="144"/>
    </location>
</feature>
<feature type="signal peptide" evidence="2">
    <location>
        <begin position="1"/>
        <end position="23"/>
    </location>
</feature>
<evidence type="ECO:0000256" key="2">
    <source>
        <dbReference type="SAM" id="SignalP"/>
    </source>
</evidence>
<dbReference type="PANTHER" id="PTHR34961:SF7">
    <property type="entry name" value="TRANSMEMBRANE PROTEIN"/>
    <property type="match status" value="1"/>
</dbReference>
<dbReference type="EMBL" id="KI630984">
    <property type="protein sequence ID" value="EYU31322.1"/>
    <property type="molecule type" value="Genomic_DNA"/>
</dbReference>
<accession>A0A022QRG6</accession>
<feature type="chain" id="PRO_5001504504" evidence="2">
    <location>
        <begin position="24"/>
        <end position="144"/>
    </location>
</feature>
<evidence type="ECO:0000256" key="1">
    <source>
        <dbReference type="SAM" id="MobiDB-lite"/>
    </source>
</evidence>